<dbReference type="Pfam" id="PF00308">
    <property type="entry name" value="Bac_DnaA"/>
    <property type="match status" value="1"/>
</dbReference>
<dbReference type="SUPFAM" id="SSF48295">
    <property type="entry name" value="TrpR-like"/>
    <property type="match status" value="1"/>
</dbReference>
<evidence type="ECO:0000259" key="13">
    <source>
        <dbReference type="SMART" id="SM00760"/>
    </source>
</evidence>
<evidence type="ECO:0000256" key="2">
    <source>
        <dbReference type="ARBA" id="ARBA00022490"/>
    </source>
</evidence>
<dbReference type="PROSITE" id="PS01008">
    <property type="entry name" value="DNAA"/>
    <property type="match status" value="1"/>
</dbReference>
<dbReference type="SMART" id="SM00382">
    <property type="entry name" value="AAA"/>
    <property type="match status" value="1"/>
</dbReference>
<dbReference type="InterPro" id="IPR003593">
    <property type="entry name" value="AAA+_ATPase"/>
</dbReference>
<comment type="caution">
    <text evidence="14">The sequence shown here is derived from an EMBL/GenBank/DDBJ whole genome shotgun (WGS) entry which is preliminary data.</text>
</comment>
<dbReference type="Gene3D" id="1.10.1750.10">
    <property type="match status" value="1"/>
</dbReference>
<dbReference type="SUPFAM" id="SSF52540">
    <property type="entry name" value="P-loop containing nucleoside triphosphate hydrolases"/>
    <property type="match status" value="1"/>
</dbReference>
<dbReference type="GO" id="GO:0005524">
    <property type="term" value="F:ATP binding"/>
    <property type="evidence" value="ECO:0007669"/>
    <property type="project" value="UniProtKB-UniRule"/>
</dbReference>
<protein>
    <recommendedName>
        <fullName evidence="8 9">Chromosomal replication initiator protein DnaA</fullName>
    </recommendedName>
</protein>
<dbReference type="Gene3D" id="1.10.8.60">
    <property type="match status" value="1"/>
</dbReference>
<feature type="binding site" evidence="8">
    <location>
        <position position="149"/>
    </location>
    <ligand>
        <name>ATP</name>
        <dbReference type="ChEBI" id="CHEBI:30616"/>
    </ligand>
</feature>
<dbReference type="Proteomes" id="UP000078358">
    <property type="component" value="Unassembled WGS sequence"/>
</dbReference>
<evidence type="ECO:0000256" key="1">
    <source>
        <dbReference type="ARBA" id="ARBA00006583"/>
    </source>
</evidence>
<proteinExistence type="inferred from homology"/>
<comment type="subunit">
    <text evidence="8">Oligomerizes as a right-handed, spiral filament on DNA at oriC.</text>
</comment>
<comment type="domain">
    <text evidence="8">Domain I is involved in oligomerization and binding regulators, domain II is flexibile and of varying length in different bacteria, domain III forms the AAA+ region, while domain IV binds dsDNA.</text>
</comment>
<dbReference type="GO" id="GO:0005886">
    <property type="term" value="C:plasma membrane"/>
    <property type="evidence" value="ECO:0007669"/>
    <property type="project" value="TreeGrafter"/>
</dbReference>
<comment type="subcellular location">
    <subcellularLocation>
        <location evidence="8">Cytoplasm</location>
    </subcellularLocation>
</comment>
<dbReference type="InterPro" id="IPR010921">
    <property type="entry name" value="Trp_repressor/repl_initiator"/>
</dbReference>
<keyword evidence="4 8" id="KW-0547">Nucleotide-binding</keyword>
<evidence type="ECO:0000256" key="8">
    <source>
        <dbReference type="HAMAP-Rule" id="MF_00377"/>
    </source>
</evidence>
<feature type="domain" description="Chromosomal replication initiator DnaA C-terminal" evidence="13">
    <location>
        <begin position="359"/>
        <end position="427"/>
    </location>
</feature>
<evidence type="ECO:0000256" key="5">
    <source>
        <dbReference type="ARBA" id="ARBA00022840"/>
    </source>
</evidence>
<dbReference type="PATRIC" id="fig|1261658.3.peg.1372"/>
<feature type="binding site" evidence="8">
    <location>
        <position position="153"/>
    </location>
    <ligand>
        <name>ATP</name>
        <dbReference type="ChEBI" id="CHEBI:30616"/>
    </ligand>
</feature>
<accession>A0A179CX81</accession>
<name>A0A179CX81_BIBTR</name>
<reference evidence="14 15" key="1">
    <citation type="submission" date="2014-01" db="EMBL/GenBank/DDBJ databases">
        <authorList>
            <person name="Zuccon D."/>
        </authorList>
    </citation>
    <scope>NUCLEOTIDE SEQUENCE [LARGE SCALE GENOMIC DNA]</scope>
    <source>
        <strain evidence="14 15">Y31</strain>
    </source>
</reference>
<feature type="binding site" evidence="8">
    <location>
        <position position="151"/>
    </location>
    <ligand>
        <name>ATP</name>
        <dbReference type="ChEBI" id="CHEBI:30616"/>
    </ligand>
</feature>
<dbReference type="InterPro" id="IPR020591">
    <property type="entry name" value="Chromosome_initiator_DnaA-like"/>
</dbReference>
<evidence type="ECO:0000259" key="12">
    <source>
        <dbReference type="SMART" id="SM00382"/>
    </source>
</evidence>
<dbReference type="InterPro" id="IPR001957">
    <property type="entry name" value="Chromosome_initiator_DnaA"/>
</dbReference>
<evidence type="ECO:0000256" key="11">
    <source>
        <dbReference type="RuleBase" id="RU004227"/>
    </source>
</evidence>
<evidence type="ECO:0000313" key="15">
    <source>
        <dbReference type="Proteomes" id="UP000078358"/>
    </source>
</evidence>
<dbReference type="Gene3D" id="3.30.300.180">
    <property type="match status" value="1"/>
</dbReference>
<sequence length="450" mass="50739">MSSLWSDCLSHLQSKVSPSDYSACLRPLKATVNKGELILYAQNPIVANWVKESFLGEIQDLARYLSQDPTLSVIVKDRFDVEEKPAVVSARAPQEPEVSQIRTNLNSTLTFDNFVQGNSNQLAKAIAQQVANNPGRNTYNPFSLYGSTGLGKTHLLHAIGNEILKQNPSAKVLYIQAESFTRAMVSALQSNKMENFKKFYRSIDVLMVDDIQFFAKKEGSQEEFFHTFNSLLEQDKQIIVASDVFPKNIENIEERMRSRLSWGISAAIEPPELETRVAILMKKVENQAAEFLATYGFPLELREDAAFFLAQKMRTNVRELEGALNSVIATSGFTRRPITVDFVREALKDRFAAYDSLITIENIQRTVAEYYNIKVADLKSKSRSRSVARPRQMAMALAKELTTHSLPEIGREFGRDHTTVIHACKTINELCAEDSSIQEDYTNLTRKLSS</sequence>
<dbReference type="InterPro" id="IPR027417">
    <property type="entry name" value="P-loop_NTPase"/>
</dbReference>
<comment type="similarity">
    <text evidence="1 8 11">Belongs to the DnaA family.</text>
</comment>
<dbReference type="InterPro" id="IPR018312">
    <property type="entry name" value="Chromosome_initiator_DnaA_CS"/>
</dbReference>
<dbReference type="EMBL" id="JACI01000002">
    <property type="protein sequence ID" value="OAQ14118.1"/>
    <property type="molecule type" value="Genomic_DNA"/>
</dbReference>
<dbReference type="CDD" id="cd00009">
    <property type="entry name" value="AAA"/>
    <property type="match status" value="1"/>
</dbReference>
<dbReference type="GO" id="GO:0005737">
    <property type="term" value="C:cytoplasm"/>
    <property type="evidence" value="ECO:0007669"/>
    <property type="project" value="UniProtKB-SubCell"/>
</dbReference>
<feature type="region of interest" description="Domain IV, binds dsDNA" evidence="8">
    <location>
        <begin position="332"/>
        <end position="450"/>
    </location>
</feature>
<comment type="caution">
    <text evidence="8">Lacks conserved residue(s) required for the propagation of feature annotation.</text>
</comment>
<dbReference type="PRINTS" id="PR00051">
    <property type="entry name" value="DNAA"/>
</dbReference>
<feature type="domain" description="AAA+ ATPase" evidence="12">
    <location>
        <begin position="138"/>
        <end position="269"/>
    </location>
</feature>
<dbReference type="FunFam" id="3.40.50.300:FF:000668">
    <property type="entry name" value="Chromosomal replication initiator protein DnaA"/>
    <property type="match status" value="1"/>
</dbReference>
<dbReference type="GO" id="GO:0006275">
    <property type="term" value="P:regulation of DNA replication"/>
    <property type="evidence" value="ECO:0007669"/>
    <property type="project" value="UniProtKB-UniRule"/>
</dbReference>
<evidence type="ECO:0000256" key="10">
    <source>
        <dbReference type="RuleBase" id="RU000577"/>
    </source>
</evidence>
<dbReference type="GO" id="GO:0008289">
    <property type="term" value="F:lipid binding"/>
    <property type="evidence" value="ECO:0007669"/>
    <property type="project" value="UniProtKB-KW"/>
</dbReference>
<dbReference type="Pfam" id="PF08299">
    <property type="entry name" value="Bac_DnaA_C"/>
    <property type="match status" value="1"/>
</dbReference>
<comment type="function">
    <text evidence="8 10">Plays an essential role in the initiation and regulation of chromosomal replication. ATP-DnaA binds to the origin of replication (oriC) to initiate formation of the DNA replication initiation complex once per cell cycle. Binds the DnaA box (a 9 base pair repeat at the origin) and separates the double-stranded (ds)DNA. Forms a right-handed helical filament on oriC DNA; dsDNA binds to the exterior of the filament while single-stranded (ss)DNA is stabiized in the filament's interior. The ATP-DnaA-oriC complex binds and stabilizes one strand of the AT-rich DNA unwinding element (DUE), permitting loading of DNA polymerase. After initiation quickly degrades to an ADP-DnaA complex that is not apt for DNA replication. Binds acidic phospholipids.</text>
</comment>
<feature type="region of interest" description="Domain I, interacts with DnaA modulators" evidence="8">
    <location>
        <begin position="1"/>
        <end position="87"/>
    </location>
</feature>
<keyword evidence="7 8" id="KW-0238">DNA-binding</keyword>
<feature type="binding site" evidence="8">
    <location>
        <position position="152"/>
    </location>
    <ligand>
        <name>ATP</name>
        <dbReference type="ChEBI" id="CHEBI:30616"/>
    </ligand>
</feature>
<evidence type="ECO:0000256" key="7">
    <source>
        <dbReference type="ARBA" id="ARBA00023125"/>
    </source>
</evidence>
<dbReference type="GO" id="GO:0003688">
    <property type="term" value="F:DNA replication origin binding"/>
    <property type="evidence" value="ECO:0007669"/>
    <property type="project" value="UniProtKB-UniRule"/>
</dbReference>
<dbReference type="PANTHER" id="PTHR30050">
    <property type="entry name" value="CHROMOSOMAL REPLICATION INITIATOR PROTEIN DNAA"/>
    <property type="match status" value="1"/>
</dbReference>
<dbReference type="InterPro" id="IPR038454">
    <property type="entry name" value="DnaA_N_sf"/>
</dbReference>
<gene>
    <name evidence="8 14" type="primary">dnaA</name>
    <name evidence="14" type="ORF">F480_06905</name>
</gene>
<dbReference type="GO" id="GO:0006270">
    <property type="term" value="P:DNA replication initiation"/>
    <property type="evidence" value="ECO:0007669"/>
    <property type="project" value="UniProtKB-UniRule"/>
</dbReference>
<dbReference type="Gene3D" id="3.40.50.300">
    <property type="entry name" value="P-loop containing nucleotide triphosphate hydrolases"/>
    <property type="match status" value="1"/>
</dbReference>
<dbReference type="InterPro" id="IPR024633">
    <property type="entry name" value="DnaA_N_dom"/>
</dbReference>
<organism evidence="14 15">
    <name type="scientific">Bibersteinia trehalosi Y31</name>
    <dbReference type="NCBI Taxonomy" id="1261658"/>
    <lineage>
        <taxon>Bacteria</taxon>
        <taxon>Pseudomonadati</taxon>
        <taxon>Pseudomonadota</taxon>
        <taxon>Gammaproteobacteria</taxon>
        <taxon>Pasteurellales</taxon>
        <taxon>Pasteurellaceae</taxon>
        <taxon>Bibersteinia</taxon>
    </lineage>
</organism>
<dbReference type="SMART" id="SM00760">
    <property type="entry name" value="Bac_DnaA_C"/>
    <property type="match status" value="1"/>
</dbReference>
<dbReference type="InterPro" id="IPR013317">
    <property type="entry name" value="DnaA_dom"/>
</dbReference>
<evidence type="ECO:0000256" key="3">
    <source>
        <dbReference type="ARBA" id="ARBA00022705"/>
    </source>
</evidence>
<dbReference type="HAMAP" id="MF_00377">
    <property type="entry name" value="DnaA_bact"/>
    <property type="match status" value="1"/>
</dbReference>
<dbReference type="Pfam" id="PF11638">
    <property type="entry name" value="DnaA_N"/>
    <property type="match status" value="1"/>
</dbReference>
<evidence type="ECO:0000256" key="4">
    <source>
        <dbReference type="ARBA" id="ARBA00022741"/>
    </source>
</evidence>
<dbReference type="CDD" id="cd06571">
    <property type="entry name" value="Bac_DnaA_C"/>
    <property type="match status" value="1"/>
</dbReference>
<keyword evidence="3 8" id="KW-0235">DNA replication</keyword>
<dbReference type="RefSeq" id="WP_025266697.1">
    <property type="nucleotide sequence ID" value="NZ_JACI01000002.1"/>
</dbReference>
<keyword evidence="6 8" id="KW-0446">Lipid-binding</keyword>
<dbReference type="AlphaFoldDB" id="A0A179CX81"/>
<evidence type="ECO:0000256" key="9">
    <source>
        <dbReference type="NCBIfam" id="TIGR00362"/>
    </source>
</evidence>
<evidence type="ECO:0000256" key="6">
    <source>
        <dbReference type="ARBA" id="ARBA00023121"/>
    </source>
</evidence>
<keyword evidence="5 8" id="KW-0067">ATP-binding</keyword>
<evidence type="ECO:0000313" key="14">
    <source>
        <dbReference type="EMBL" id="OAQ14118.1"/>
    </source>
</evidence>
<keyword evidence="2 8" id="KW-0963">Cytoplasm</keyword>
<dbReference type="InterPro" id="IPR013159">
    <property type="entry name" value="DnaA_C"/>
</dbReference>
<dbReference type="PANTHER" id="PTHR30050:SF2">
    <property type="entry name" value="CHROMOSOMAL REPLICATION INITIATOR PROTEIN DNAA"/>
    <property type="match status" value="1"/>
</dbReference>
<dbReference type="NCBIfam" id="TIGR00362">
    <property type="entry name" value="DnaA"/>
    <property type="match status" value="1"/>
</dbReference>